<dbReference type="EMBL" id="CAJVAX010000001">
    <property type="protein sequence ID" value="CAG7601456.1"/>
    <property type="molecule type" value="Genomic_DNA"/>
</dbReference>
<dbReference type="AlphaFoldDB" id="A0A9W4E0E1"/>
<dbReference type="Proteomes" id="UP001153328">
    <property type="component" value="Unassembled WGS sequence"/>
</dbReference>
<evidence type="ECO:0000313" key="2">
    <source>
        <dbReference type="EMBL" id="CAG7601456.1"/>
    </source>
</evidence>
<accession>A0A9W4E0E1</accession>
<feature type="compositionally biased region" description="Basic residues" evidence="1">
    <location>
        <begin position="60"/>
        <end position="77"/>
    </location>
</feature>
<sequence length="128" mass="14249">MRAAPARHAGCTAGECVTTFRSHADPNEEDSRGRRARPGLRRRGGRHRVRRRPDRCARLAPRRLGRGPRPRRRRLDHRRPERPVQRHVGTARQPDQPAALGQPPGREPGGTRHGAARGAPDRLTPSAG</sequence>
<protein>
    <submittedName>
        <fullName evidence="2">Uncharacterized protein</fullName>
    </submittedName>
</protein>
<gene>
    <name evidence="2" type="ORF">SBRY_10422</name>
</gene>
<evidence type="ECO:0000313" key="3">
    <source>
        <dbReference type="Proteomes" id="UP001153328"/>
    </source>
</evidence>
<proteinExistence type="predicted"/>
<keyword evidence="3" id="KW-1185">Reference proteome</keyword>
<organism evidence="2 3">
    <name type="scientific">Actinacidiphila bryophytorum</name>
    <dbReference type="NCBI Taxonomy" id="1436133"/>
    <lineage>
        <taxon>Bacteria</taxon>
        <taxon>Bacillati</taxon>
        <taxon>Actinomycetota</taxon>
        <taxon>Actinomycetes</taxon>
        <taxon>Kitasatosporales</taxon>
        <taxon>Streptomycetaceae</taxon>
        <taxon>Actinacidiphila</taxon>
    </lineage>
</organism>
<feature type="compositionally biased region" description="Basic residues" evidence="1">
    <location>
        <begin position="34"/>
        <end position="53"/>
    </location>
</feature>
<comment type="caution">
    <text evidence="2">The sequence shown here is derived from an EMBL/GenBank/DDBJ whole genome shotgun (WGS) entry which is preliminary data.</text>
</comment>
<feature type="region of interest" description="Disordered" evidence="1">
    <location>
        <begin position="21"/>
        <end position="128"/>
    </location>
</feature>
<feature type="compositionally biased region" description="Basic and acidic residues" evidence="1">
    <location>
        <begin position="22"/>
        <end position="33"/>
    </location>
</feature>
<evidence type="ECO:0000256" key="1">
    <source>
        <dbReference type="SAM" id="MobiDB-lite"/>
    </source>
</evidence>
<reference evidence="2" key="1">
    <citation type="submission" date="2021-06" db="EMBL/GenBank/DDBJ databases">
        <authorList>
            <person name="Arsene-Ploetze F."/>
        </authorList>
    </citation>
    <scope>NUCLEOTIDE SEQUENCE</scope>
    <source>
        <strain evidence="2">SBRY1</strain>
    </source>
</reference>
<name>A0A9W4E0E1_9ACTN</name>